<organism evidence="2 3">
    <name type="scientific">Synaphobranchus kaupii</name>
    <name type="common">Kaup's arrowtooth eel</name>
    <dbReference type="NCBI Taxonomy" id="118154"/>
    <lineage>
        <taxon>Eukaryota</taxon>
        <taxon>Metazoa</taxon>
        <taxon>Chordata</taxon>
        <taxon>Craniata</taxon>
        <taxon>Vertebrata</taxon>
        <taxon>Euteleostomi</taxon>
        <taxon>Actinopterygii</taxon>
        <taxon>Neopterygii</taxon>
        <taxon>Teleostei</taxon>
        <taxon>Anguilliformes</taxon>
        <taxon>Synaphobranchidae</taxon>
        <taxon>Synaphobranchus</taxon>
    </lineage>
</organism>
<feature type="compositionally biased region" description="Polar residues" evidence="1">
    <location>
        <begin position="161"/>
        <end position="178"/>
    </location>
</feature>
<proteinExistence type="predicted"/>
<reference evidence="2" key="1">
    <citation type="journal article" date="2023" name="Science">
        <title>Genome structures resolve the early diversification of teleost fishes.</title>
        <authorList>
            <person name="Parey E."/>
            <person name="Louis A."/>
            <person name="Montfort J."/>
            <person name="Bouchez O."/>
            <person name="Roques C."/>
            <person name="Iampietro C."/>
            <person name="Lluch J."/>
            <person name="Castinel A."/>
            <person name="Donnadieu C."/>
            <person name="Desvignes T."/>
            <person name="Floi Bucao C."/>
            <person name="Jouanno E."/>
            <person name="Wen M."/>
            <person name="Mejri S."/>
            <person name="Dirks R."/>
            <person name="Jansen H."/>
            <person name="Henkel C."/>
            <person name="Chen W.J."/>
            <person name="Zahm M."/>
            <person name="Cabau C."/>
            <person name="Klopp C."/>
            <person name="Thompson A.W."/>
            <person name="Robinson-Rechavi M."/>
            <person name="Braasch I."/>
            <person name="Lecointre G."/>
            <person name="Bobe J."/>
            <person name="Postlethwait J.H."/>
            <person name="Berthelot C."/>
            <person name="Roest Crollius H."/>
            <person name="Guiguen Y."/>
        </authorList>
    </citation>
    <scope>NUCLEOTIDE SEQUENCE</scope>
    <source>
        <strain evidence="2">WJC10195</strain>
    </source>
</reference>
<protein>
    <submittedName>
        <fullName evidence="2">Uncharacterized protein</fullName>
    </submittedName>
</protein>
<feature type="region of interest" description="Disordered" evidence="1">
    <location>
        <begin position="107"/>
        <end position="203"/>
    </location>
</feature>
<comment type="caution">
    <text evidence="2">The sequence shown here is derived from an EMBL/GenBank/DDBJ whole genome shotgun (WGS) entry which is preliminary data.</text>
</comment>
<sequence>MSPMNEKCGRCEDNGCILKGRQEQGGERGKCEPQRRATASAFGVPLPEPLPKARSPIGPPRRQDEGAGFQLPRTREGARDEGDTSRRNGRSGLAFSRAVLVSLALRLGGCGRGPRADPSNNTGRTRAARLSPSSLPRKNILSGEERRRVGGRVTRAYSKPASHSTSDACSGAGSTASDRSPAPREGLHPGKRKQSGPNELSQP</sequence>
<dbReference type="EMBL" id="JAINUF010000010">
    <property type="protein sequence ID" value="KAJ8348690.1"/>
    <property type="molecule type" value="Genomic_DNA"/>
</dbReference>
<gene>
    <name evidence="2" type="ORF">SKAU_G00272790</name>
</gene>
<evidence type="ECO:0000313" key="2">
    <source>
        <dbReference type="EMBL" id="KAJ8348690.1"/>
    </source>
</evidence>
<feature type="region of interest" description="Disordered" evidence="1">
    <location>
        <begin position="19"/>
        <end position="95"/>
    </location>
</feature>
<dbReference type="AlphaFoldDB" id="A0A9Q1IPU6"/>
<feature type="compositionally biased region" description="Basic and acidic residues" evidence="1">
    <location>
        <begin position="20"/>
        <end position="35"/>
    </location>
</feature>
<dbReference type="Proteomes" id="UP001152622">
    <property type="component" value="Chromosome 10"/>
</dbReference>
<evidence type="ECO:0000313" key="3">
    <source>
        <dbReference type="Proteomes" id="UP001152622"/>
    </source>
</evidence>
<feature type="compositionally biased region" description="Basic and acidic residues" evidence="1">
    <location>
        <begin position="73"/>
        <end position="86"/>
    </location>
</feature>
<name>A0A9Q1IPU6_SYNKA</name>
<keyword evidence="3" id="KW-1185">Reference proteome</keyword>
<evidence type="ECO:0000256" key="1">
    <source>
        <dbReference type="SAM" id="MobiDB-lite"/>
    </source>
</evidence>
<accession>A0A9Q1IPU6</accession>